<feature type="domain" description="SEA" evidence="2">
    <location>
        <begin position="82"/>
        <end position="197"/>
    </location>
</feature>
<dbReference type="SUPFAM" id="SSF82671">
    <property type="entry name" value="SEA domain"/>
    <property type="match status" value="2"/>
</dbReference>
<feature type="region of interest" description="Disordered" evidence="1">
    <location>
        <begin position="221"/>
        <end position="252"/>
    </location>
</feature>
<dbReference type="PROSITE" id="PS50024">
    <property type="entry name" value="SEA"/>
    <property type="match status" value="2"/>
</dbReference>
<gene>
    <name evidence="4" type="primary">LOC102201731</name>
</gene>
<dbReference type="Pfam" id="PF01390">
    <property type="entry name" value="SEA"/>
    <property type="match status" value="2"/>
</dbReference>
<dbReference type="Proteomes" id="UP000695023">
    <property type="component" value="Unplaced"/>
</dbReference>
<protein>
    <submittedName>
        <fullName evidence="4">Integumentary mucin C.1-like</fullName>
    </submittedName>
</protein>
<proteinExistence type="predicted"/>
<reference evidence="4" key="1">
    <citation type="submission" date="2025-08" db="UniProtKB">
        <authorList>
            <consortium name="RefSeq"/>
        </authorList>
    </citation>
    <scope>IDENTIFICATION</scope>
</reference>
<dbReference type="InterPro" id="IPR036364">
    <property type="entry name" value="SEA_dom_sf"/>
</dbReference>
<feature type="region of interest" description="Disordered" evidence="1">
    <location>
        <begin position="52"/>
        <end position="81"/>
    </location>
</feature>
<evidence type="ECO:0000313" key="4">
    <source>
        <dbReference type="RefSeq" id="XP_005741129.1"/>
    </source>
</evidence>
<feature type="region of interest" description="Disordered" evidence="1">
    <location>
        <begin position="1"/>
        <end position="22"/>
    </location>
</feature>
<name>A0A9Y3RIU8_9CICH</name>
<evidence type="ECO:0000313" key="3">
    <source>
        <dbReference type="Proteomes" id="UP000695023"/>
    </source>
</evidence>
<sequence length="383" mass="39322">MNPSTTPATANGTNATSNAATTLGSNTTAATTVGSNTTAATTVVSNTTAATTVSPNTTTTSTTVTTLPTTTTSTASTDPPTASQGALGLIFSLSETFTADLANRSSSAFQTLAQKVTNEVNAACKRVYRSSFLRSFVKSFRSGSVVTDMTLVFQDKASVPTVNNLTSELSTNINTSSLNIIPGSLNATVLNITTTPTTASNITTAATTAATTVGSNTTAATTVSPNTTTTSTTVTTLPTTTTSTASTDPPSANEGTLGLQFSLNQTFKTDLSVPSSSAFQTLAQTVIKEINRLVKNVFASFLRSRVNSFKNGSVVVDMTLVFQDQNSVSSLTNATAALTQALQNTALGIIEGSIRVSSSTSLQSTIGIWALTLLTVAQIMINM</sequence>
<dbReference type="InterPro" id="IPR000082">
    <property type="entry name" value="SEA_dom"/>
</dbReference>
<feature type="domain" description="SEA" evidence="2">
    <location>
        <begin position="251"/>
        <end position="361"/>
    </location>
</feature>
<dbReference type="Gene3D" id="3.30.70.960">
    <property type="entry name" value="SEA domain"/>
    <property type="match status" value="2"/>
</dbReference>
<dbReference type="SMART" id="SM00200">
    <property type="entry name" value="SEA"/>
    <property type="match status" value="2"/>
</dbReference>
<dbReference type="AlphaFoldDB" id="A0A9Y3RIU8"/>
<dbReference type="GeneID" id="102201731"/>
<evidence type="ECO:0000259" key="2">
    <source>
        <dbReference type="PROSITE" id="PS50024"/>
    </source>
</evidence>
<keyword evidence="3" id="KW-1185">Reference proteome</keyword>
<evidence type="ECO:0000256" key="1">
    <source>
        <dbReference type="SAM" id="MobiDB-lite"/>
    </source>
</evidence>
<organism evidence="3 4">
    <name type="scientific">Pundamilia nyererei</name>
    <dbReference type="NCBI Taxonomy" id="303518"/>
    <lineage>
        <taxon>Eukaryota</taxon>
        <taxon>Metazoa</taxon>
        <taxon>Chordata</taxon>
        <taxon>Craniata</taxon>
        <taxon>Vertebrata</taxon>
        <taxon>Euteleostomi</taxon>
        <taxon>Actinopterygii</taxon>
        <taxon>Neopterygii</taxon>
        <taxon>Teleostei</taxon>
        <taxon>Neoteleostei</taxon>
        <taxon>Acanthomorphata</taxon>
        <taxon>Ovalentaria</taxon>
        <taxon>Cichlomorphae</taxon>
        <taxon>Cichliformes</taxon>
        <taxon>Cichlidae</taxon>
        <taxon>African cichlids</taxon>
        <taxon>Pseudocrenilabrinae</taxon>
        <taxon>Haplochromini</taxon>
        <taxon>Pundamilia</taxon>
    </lineage>
</organism>
<dbReference type="RefSeq" id="XP_005741129.1">
    <property type="nucleotide sequence ID" value="XM_005741072.1"/>
</dbReference>
<accession>A0A9Y3RIU8</accession>